<proteinExistence type="predicted"/>
<feature type="compositionally biased region" description="Basic and acidic residues" evidence="1">
    <location>
        <begin position="334"/>
        <end position="351"/>
    </location>
</feature>
<organism evidence="2 3">
    <name type="scientific">Cladonia borealis</name>
    <dbReference type="NCBI Taxonomy" id="184061"/>
    <lineage>
        <taxon>Eukaryota</taxon>
        <taxon>Fungi</taxon>
        <taxon>Dikarya</taxon>
        <taxon>Ascomycota</taxon>
        <taxon>Pezizomycotina</taxon>
        <taxon>Lecanoromycetes</taxon>
        <taxon>OSLEUM clade</taxon>
        <taxon>Lecanoromycetidae</taxon>
        <taxon>Lecanorales</taxon>
        <taxon>Lecanorineae</taxon>
        <taxon>Cladoniaceae</taxon>
        <taxon>Cladonia</taxon>
    </lineage>
</organism>
<evidence type="ECO:0000256" key="1">
    <source>
        <dbReference type="SAM" id="MobiDB-lite"/>
    </source>
</evidence>
<dbReference type="EMBL" id="JAFEKC020000002">
    <property type="protein sequence ID" value="KAK0516170.1"/>
    <property type="molecule type" value="Genomic_DNA"/>
</dbReference>
<feature type="compositionally biased region" description="Acidic residues" evidence="1">
    <location>
        <begin position="216"/>
        <end position="230"/>
    </location>
</feature>
<feature type="compositionally biased region" description="Basic and acidic residues" evidence="1">
    <location>
        <begin position="103"/>
        <end position="112"/>
    </location>
</feature>
<feature type="compositionally biased region" description="Basic and acidic residues" evidence="1">
    <location>
        <begin position="288"/>
        <end position="327"/>
    </location>
</feature>
<name>A0AA39R9C0_9LECA</name>
<evidence type="ECO:0000313" key="3">
    <source>
        <dbReference type="Proteomes" id="UP001166286"/>
    </source>
</evidence>
<feature type="compositionally biased region" description="Basic and acidic residues" evidence="1">
    <location>
        <begin position="402"/>
        <end position="411"/>
    </location>
</feature>
<keyword evidence="3" id="KW-1185">Reference proteome</keyword>
<evidence type="ECO:0000313" key="2">
    <source>
        <dbReference type="EMBL" id="KAK0516170.1"/>
    </source>
</evidence>
<dbReference type="Proteomes" id="UP001166286">
    <property type="component" value="Unassembled WGS sequence"/>
</dbReference>
<feature type="compositionally biased region" description="Low complexity" evidence="1">
    <location>
        <begin position="191"/>
        <end position="205"/>
    </location>
</feature>
<feature type="region of interest" description="Disordered" evidence="1">
    <location>
        <begin position="170"/>
        <end position="419"/>
    </location>
</feature>
<accession>A0AA39R9C0</accession>
<dbReference type="AlphaFoldDB" id="A0AA39R9C0"/>
<protein>
    <submittedName>
        <fullName evidence="2">Uncharacterized protein</fullName>
    </submittedName>
</protein>
<reference evidence="2" key="1">
    <citation type="submission" date="2023-03" db="EMBL/GenBank/DDBJ databases">
        <title>Complete genome of Cladonia borealis.</title>
        <authorList>
            <person name="Park H."/>
        </authorList>
    </citation>
    <scope>NUCLEOTIDE SEQUENCE</scope>
    <source>
        <strain evidence="2">ANT050790</strain>
    </source>
</reference>
<sequence>MRRIDDPRIRQTLNQISQNIESANVQTQASLYTFSQNYLTPCLSSITTCLEASCQPCFTAARGDHERRTHHRRPPRGREGFAFDFYDDWEQDEAEWGNDELDRLLSGDEGHQPGKHGGMSYGSRTKDRGDEDPNIVPQSSIFGFLERLPWKIGGRGTRYRPGVADLQENVGRRGVEAEPLIADEGDGGTTNGRSRSGTVGSRETSNSLSSRGDLFPSDDEDDAVPLDDEFAMVLERRATGTTSDDHSSKRKGKKSRPDASGTSTKSTSTRETRSTKKERRGTSTSSGKKSEMVETEEDAQHVPSMDDLKQEEDRVRKEEESQLESRRQAAQRLALERGLRSPEDAPEDLKKAVLVSESQVLSPTEEEEDRPTINPPPQPPPPISPPDTRPTSQSPSRSRRKNNPDPEPKPPDDDDGPSQ</sequence>
<feature type="region of interest" description="Disordered" evidence="1">
    <location>
        <begin position="103"/>
        <end position="138"/>
    </location>
</feature>
<feature type="compositionally biased region" description="Pro residues" evidence="1">
    <location>
        <begin position="373"/>
        <end position="388"/>
    </location>
</feature>
<comment type="caution">
    <text evidence="2">The sequence shown here is derived from an EMBL/GenBank/DDBJ whole genome shotgun (WGS) entry which is preliminary data.</text>
</comment>
<gene>
    <name evidence="2" type="ORF">JMJ35_000773</name>
</gene>
<feature type="compositionally biased region" description="Basic and acidic residues" evidence="1">
    <location>
        <begin position="234"/>
        <end position="247"/>
    </location>
</feature>